<dbReference type="Proteomes" id="UP001213907">
    <property type="component" value="Chromosome"/>
</dbReference>
<keyword evidence="3" id="KW-1185">Reference proteome</keyword>
<evidence type="ECO:0000256" key="1">
    <source>
        <dbReference type="SAM" id="SignalP"/>
    </source>
</evidence>
<feature type="chain" id="PRO_5045976372" evidence="1">
    <location>
        <begin position="21"/>
        <end position="141"/>
    </location>
</feature>
<organism evidence="2 3">
    <name type="scientific">Afipia carboxydohydrogena</name>
    <name type="common">Pseudomonas carboxydohydrogena</name>
    <dbReference type="NCBI Taxonomy" id="290"/>
    <lineage>
        <taxon>Bacteria</taxon>
        <taxon>Pseudomonadati</taxon>
        <taxon>Pseudomonadota</taxon>
        <taxon>Alphaproteobacteria</taxon>
        <taxon>Hyphomicrobiales</taxon>
        <taxon>Nitrobacteraceae</taxon>
        <taxon>Afipia</taxon>
    </lineage>
</organism>
<sequence length="141" mass="14449">MRLAKATTTMFQLASGILGAAAATLAFGTVHLEVSAKGDQGQQAAIVRADAAPQIERAGKGDRLPSPSVEGKNLTVSFQLPGADSSVMMRVPLTAGGPAADHTARPSVERASIGKRMVACEPSVSVLTPVAKLLQPSRCVT</sequence>
<protein>
    <submittedName>
        <fullName evidence="2">Uncharacterized protein</fullName>
    </submittedName>
</protein>
<feature type="signal peptide" evidence="1">
    <location>
        <begin position="1"/>
        <end position="20"/>
    </location>
</feature>
<name>A0ABY8BQ89_AFICR</name>
<evidence type="ECO:0000313" key="3">
    <source>
        <dbReference type="Proteomes" id="UP001213907"/>
    </source>
</evidence>
<dbReference type="RefSeq" id="WP_338063148.1">
    <property type="nucleotide sequence ID" value="NZ_BAABDX010000001.1"/>
</dbReference>
<accession>A0ABY8BQ89</accession>
<evidence type="ECO:0000313" key="2">
    <source>
        <dbReference type="EMBL" id="WEF52138.1"/>
    </source>
</evidence>
<keyword evidence="1" id="KW-0732">Signal</keyword>
<reference evidence="2 3" key="1">
    <citation type="submission" date="2022-11" db="EMBL/GenBank/DDBJ databases">
        <authorList>
            <person name="Siebert D."/>
            <person name="Busche T."/>
            <person name="Saydam E."/>
            <person name="Kalinowski J."/>
            <person name="Ruckert C."/>
            <person name="Blombach B."/>
        </authorList>
    </citation>
    <scope>NUCLEOTIDE SEQUENCE [LARGE SCALE GENOMIC DNA]</scope>
    <source>
        <strain evidence="2 3">DSM 1083</strain>
    </source>
</reference>
<dbReference type="EMBL" id="CP113162">
    <property type="protein sequence ID" value="WEF52138.1"/>
    <property type="molecule type" value="Genomic_DNA"/>
</dbReference>
<proteinExistence type="predicted"/>
<gene>
    <name evidence="2" type="ORF">AFIC_000603</name>
</gene>